<keyword evidence="2" id="KW-1185">Reference proteome</keyword>
<dbReference type="Proteomes" id="UP000439986">
    <property type="component" value="Unassembled WGS sequence"/>
</dbReference>
<organism evidence="1 2">
    <name type="scientific">Duganella aquatilis</name>
    <dbReference type="NCBI Taxonomy" id="2666082"/>
    <lineage>
        <taxon>Bacteria</taxon>
        <taxon>Pseudomonadati</taxon>
        <taxon>Pseudomonadota</taxon>
        <taxon>Betaproteobacteria</taxon>
        <taxon>Burkholderiales</taxon>
        <taxon>Oxalobacteraceae</taxon>
        <taxon>Telluria group</taxon>
        <taxon>Duganella</taxon>
    </lineage>
</organism>
<protein>
    <submittedName>
        <fullName evidence="1">Uncharacterized protein</fullName>
    </submittedName>
</protein>
<dbReference type="EMBL" id="WKJL01000003">
    <property type="protein sequence ID" value="MRW83725.1"/>
    <property type="molecule type" value="Genomic_DNA"/>
</dbReference>
<evidence type="ECO:0000313" key="1">
    <source>
        <dbReference type="EMBL" id="MRW83725.1"/>
    </source>
</evidence>
<reference evidence="1 2" key="1">
    <citation type="submission" date="2019-11" db="EMBL/GenBank/DDBJ databases">
        <title>Novel species isolated from a subtropical stream in China.</title>
        <authorList>
            <person name="Lu H."/>
        </authorList>
    </citation>
    <scope>NUCLEOTIDE SEQUENCE [LARGE SCALE GENOMIC DNA]</scope>
    <source>
        <strain evidence="1 2">FT26W</strain>
    </source>
</reference>
<gene>
    <name evidence="1" type="ORF">GJ698_06410</name>
</gene>
<evidence type="ECO:0000313" key="2">
    <source>
        <dbReference type="Proteomes" id="UP000439986"/>
    </source>
</evidence>
<name>A0A844D1S1_9BURK</name>
<accession>A0A844D1S1</accession>
<comment type="caution">
    <text evidence="1">The sequence shown here is derived from an EMBL/GenBank/DDBJ whole genome shotgun (WGS) entry which is preliminary data.</text>
</comment>
<dbReference type="RefSeq" id="WP_154356787.1">
    <property type="nucleotide sequence ID" value="NZ_WKJL01000003.1"/>
</dbReference>
<dbReference type="AlphaFoldDB" id="A0A844D1S1"/>
<proteinExistence type="predicted"/>
<sequence length="363" mass="41545">MTTTLCLTPYTPNINDPRIKKRIKTVLDWCGPLLLSKKRPRSIHNGEIRKVFGNVSKPLGRWLSSNLLVQTGSYTPAQHSYSYILNDVGYDKLCSLVNVKTATSAEVAVELYAPIIKGDEVPVYTDKGGRRYHPIQNVRRDDKRILFNGWWDYDIDSCAATLVHQYAKAHYGKSYPEVVEPFPAVARYINEKNTVRQHLATTAGVPQEQAKELSQMLLFLAPLTPHQRCSIYRLLGEDVVRLERLKKDAFVRQLVAELKMMWRYAILADLHERRTQQIFVGAMGANIKEPPAKKAKYRQAIFIGLERKVMDAIHTWFGTEQFPGILMHDGFISRRNESPDVIEHYVLTSTGYKISISKEHLAF</sequence>